<dbReference type="RefSeq" id="WP_188686343.1">
    <property type="nucleotide sequence ID" value="NZ_BMMG01000001.1"/>
</dbReference>
<evidence type="ECO:0000313" key="2">
    <source>
        <dbReference type="EMBL" id="MFA1771969.1"/>
    </source>
</evidence>
<dbReference type="PROSITE" id="PS51257">
    <property type="entry name" value="PROKAR_LIPOPROTEIN"/>
    <property type="match status" value="1"/>
</dbReference>
<dbReference type="EMBL" id="JBGOGF010000006">
    <property type="protein sequence ID" value="MFA1771969.1"/>
    <property type="molecule type" value="Genomic_DNA"/>
</dbReference>
<keyword evidence="3" id="KW-1185">Reference proteome</keyword>
<reference evidence="2 3" key="1">
    <citation type="submission" date="2024-08" db="EMBL/GenBank/DDBJ databases">
        <authorList>
            <person name="Wei W."/>
        </authorList>
    </citation>
    <scope>NUCLEOTIDE SEQUENCE [LARGE SCALE GENOMIC DNA]</scope>
    <source>
        <strain evidence="2 3">XU2</strain>
    </source>
</reference>
<proteinExistence type="predicted"/>
<keyword evidence="1" id="KW-0732">Signal</keyword>
<accession>A0ABV4RFV7</accession>
<feature type="chain" id="PRO_5046593899" description="DUF4097 domain-containing protein" evidence="1">
    <location>
        <begin position="24"/>
        <end position="448"/>
    </location>
</feature>
<comment type="caution">
    <text evidence="2">The sequence shown here is derived from an EMBL/GenBank/DDBJ whole genome shotgun (WGS) entry which is preliminary data.</text>
</comment>
<dbReference type="Proteomes" id="UP001570846">
    <property type="component" value="Unassembled WGS sequence"/>
</dbReference>
<evidence type="ECO:0000313" key="3">
    <source>
        <dbReference type="Proteomes" id="UP001570846"/>
    </source>
</evidence>
<sequence>MRLPISKLLSFLCLSLAWTTAQGQPAAVSAGCKEAVKEEIKVEISELVLQCLSSSLKSLQAIETLAAVGPALEKMDIPEPPFLPSPEEMEAALEAAGMPVFPQPDPRAADVQGAAFAYTKVKKIDRSFKVDRSDKLNIENQFGRVDVQTWNKNEISVEVTVISRAATEAKAQEILDKIQIRIQEDKANNLVSFVTEREPMQIKSSSEKAFEINYVVKMPKANPLRISNKYGAVQVPDFDGPTELEVQYGKLTAGSLNNVKNRLYVTYSGSQCQVGFVKGGDLLFKYSNLHLLGADDIRTTTAYSNIIIDKVDLLTMESRYDSKFHIGSAGQISGTGSYSGIKIGSLRESASLIVKYCSGFEINNVSSNFRKLDLTGGYTGMALSFADNSAFNFEVDTQYGSFKLDQDLANFSLKEVRNTSSSYKGKYGKATPKGTVNVTSKYGSIAFQ</sequence>
<organism evidence="2 3">
    <name type="scientific">Rufibacter glacialis</name>
    <dbReference type="NCBI Taxonomy" id="1259555"/>
    <lineage>
        <taxon>Bacteria</taxon>
        <taxon>Pseudomonadati</taxon>
        <taxon>Bacteroidota</taxon>
        <taxon>Cytophagia</taxon>
        <taxon>Cytophagales</taxon>
        <taxon>Hymenobacteraceae</taxon>
        <taxon>Rufibacter</taxon>
    </lineage>
</organism>
<evidence type="ECO:0008006" key="4">
    <source>
        <dbReference type="Google" id="ProtNLM"/>
    </source>
</evidence>
<name>A0ABV4RFV7_9BACT</name>
<evidence type="ECO:0000256" key="1">
    <source>
        <dbReference type="SAM" id="SignalP"/>
    </source>
</evidence>
<protein>
    <recommendedName>
        <fullName evidence="4">DUF4097 domain-containing protein</fullName>
    </recommendedName>
</protein>
<gene>
    <name evidence="2" type="ORF">ACD591_11760</name>
</gene>
<feature type="signal peptide" evidence="1">
    <location>
        <begin position="1"/>
        <end position="23"/>
    </location>
</feature>